<dbReference type="Proteomes" id="UP000004440">
    <property type="component" value="Unassembled WGS sequence"/>
</dbReference>
<evidence type="ECO:0000256" key="7">
    <source>
        <dbReference type="ARBA" id="ARBA00049130"/>
    </source>
</evidence>
<dbReference type="GO" id="GO:0089714">
    <property type="term" value="F:UDP-N-acetyl-D-mannosamine dehydrogenase activity"/>
    <property type="evidence" value="ECO:0007669"/>
    <property type="project" value="UniProtKB-EC"/>
</dbReference>
<dbReference type="RefSeq" id="WP_007549427.1">
    <property type="nucleotide sequence ID" value="NZ_AFPU01000001.1"/>
</dbReference>
<keyword evidence="4" id="KW-0560">Oxidoreductase</keyword>
<dbReference type="EC" id="1.1.1.336" evidence="2"/>
<dbReference type="PANTHER" id="PTHR43491">
    <property type="entry name" value="UDP-N-ACETYL-D-MANNOSAMINE DEHYDROGENASE"/>
    <property type="match status" value="1"/>
</dbReference>
<dbReference type="AlphaFoldDB" id="F9CY69"/>
<evidence type="ECO:0000259" key="9">
    <source>
        <dbReference type="SMART" id="SM00984"/>
    </source>
</evidence>
<evidence type="ECO:0000256" key="1">
    <source>
        <dbReference type="ARBA" id="ARBA00006601"/>
    </source>
</evidence>
<dbReference type="Gene3D" id="3.40.50.720">
    <property type="entry name" value="NAD(P)-binding Rossmann-like Domain"/>
    <property type="match status" value="2"/>
</dbReference>
<evidence type="ECO:0000313" key="10">
    <source>
        <dbReference type="EMBL" id="EGP92847.1"/>
    </source>
</evidence>
<dbReference type="InterPro" id="IPR014026">
    <property type="entry name" value="UDP-Glc/GDP-Man_DH_dimer"/>
</dbReference>
<proteinExistence type="inferred from homology"/>
<dbReference type="Pfam" id="PF03720">
    <property type="entry name" value="UDPG_MGDP_dh_C"/>
    <property type="match status" value="1"/>
</dbReference>
<evidence type="ECO:0000256" key="2">
    <source>
        <dbReference type="ARBA" id="ARBA00012935"/>
    </source>
</evidence>
<dbReference type="STRING" id="1001994.MY1_0060"/>
<organism evidence="10 11">
    <name type="scientific">Nitrosarchaeum koreense MY1</name>
    <dbReference type="NCBI Taxonomy" id="1001994"/>
    <lineage>
        <taxon>Archaea</taxon>
        <taxon>Nitrososphaerota</taxon>
        <taxon>Nitrososphaeria</taxon>
        <taxon>Nitrosopumilales</taxon>
        <taxon>Nitrosopumilaceae</taxon>
        <taxon>Nitrosarchaeum</taxon>
    </lineage>
</organism>
<evidence type="ECO:0000256" key="6">
    <source>
        <dbReference type="ARBA" id="ARBA00030172"/>
    </source>
</evidence>
<sequence length="452" mass="49773">MSESEFNNSIQSGSLKICVIGIGRIGLPTALSFANSGLSTIGLDINSELVDMVNQGEFPLKDEPGYPTIFEKVLKEKKFTATTKIQDAVPQSDVIVLSLPTPMDKQNVPNYDALRLVGRQLHEFLSSGSIVIVESTIEPGFIENELKSIIEGNDLKLTAGKNFGIGVCPETANPGQILNDFERLPRLVGAIDQRTHNIIKKIYKHVFTVDLISMPDCKTANAVKLTTNVFRDLNIAFINELALIFEKSGIDIMTVLEAAKTKYNFQVHYPGAGVGGPCLPVNSYQMINFAKTFGFDNFSIVETGRRINESMPDHVIELLKDAFSESCTDIKQSTILILGVTYKPDIKDVQLTPAEPIISKLHQLGSNVKIYDPYFKNSTLFGINCESNLVESLKQSDALIVVTAHKEFHDLEPAFLKSTLKSPVVIDSRCIINQFDAKNAGLIYRGVGRGKL</sequence>
<protein>
    <recommendedName>
        <fullName evidence="3">UDP-N-acetyl-D-mannosamine dehydrogenase</fullName>
        <ecNumber evidence="2">1.1.1.336</ecNumber>
    </recommendedName>
    <alternativeName>
        <fullName evidence="6">UDP-ManNAc 6-dehydrogenase</fullName>
    </alternativeName>
</protein>
<feature type="domain" description="UDP-glucose/GDP-mannose dehydrogenase C-terminal" evidence="9">
    <location>
        <begin position="336"/>
        <end position="434"/>
    </location>
</feature>
<dbReference type="SUPFAM" id="SSF52413">
    <property type="entry name" value="UDP-glucose/GDP-mannose dehydrogenase C-terminal domain"/>
    <property type="match status" value="1"/>
</dbReference>
<dbReference type="EMBL" id="AFPU01000001">
    <property type="protein sequence ID" value="EGP92847.1"/>
    <property type="molecule type" value="Genomic_DNA"/>
</dbReference>
<dbReference type="InterPro" id="IPR014027">
    <property type="entry name" value="UDP-Glc/GDP-Man_DH_C"/>
</dbReference>
<gene>
    <name evidence="10" type="ORF">MY1_0060</name>
</gene>
<dbReference type="InterPro" id="IPR028359">
    <property type="entry name" value="UDP_ManNAc/GlcNAc_DH"/>
</dbReference>
<dbReference type="PIRSF" id="PIRSF500136">
    <property type="entry name" value="UDP_ManNAc_DH"/>
    <property type="match status" value="1"/>
</dbReference>
<comment type="catalytic activity">
    <reaction evidence="7">
        <text>UDP-N-acetyl-alpha-D-mannosamine + 2 NAD(+) + H2O = UDP-N-acetyl-alpha-D-mannosaminouronate + 2 NADH + 3 H(+)</text>
        <dbReference type="Rhea" id="RHEA:25780"/>
        <dbReference type="ChEBI" id="CHEBI:15377"/>
        <dbReference type="ChEBI" id="CHEBI:15378"/>
        <dbReference type="ChEBI" id="CHEBI:57540"/>
        <dbReference type="ChEBI" id="CHEBI:57945"/>
        <dbReference type="ChEBI" id="CHEBI:68623"/>
        <dbReference type="ChEBI" id="CHEBI:70731"/>
        <dbReference type="EC" id="1.1.1.336"/>
    </reaction>
</comment>
<evidence type="ECO:0000256" key="5">
    <source>
        <dbReference type="ARBA" id="ARBA00023027"/>
    </source>
</evidence>
<dbReference type="SUPFAM" id="SSF51735">
    <property type="entry name" value="NAD(P)-binding Rossmann-fold domains"/>
    <property type="match status" value="1"/>
</dbReference>
<comment type="caution">
    <text evidence="10">The sequence shown here is derived from an EMBL/GenBank/DDBJ whole genome shotgun (WGS) entry which is preliminary data.</text>
</comment>
<dbReference type="InterPro" id="IPR017476">
    <property type="entry name" value="UDP-Glc/GDP-Man"/>
</dbReference>
<dbReference type="SUPFAM" id="SSF48179">
    <property type="entry name" value="6-phosphogluconate dehydrogenase C-terminal domain-like"/>
    <property type="match status" value="1"/>
</dbReference>
<dbReference type="PIRSF" id="PIRSF000124">
    <property type="entry name" value="UDPglc_GDPman_dh"/>
    <property type="match status" value="1"/>
</dbReference>
<keyword evidence="11" id="KW-1185">Reference proteome</keyword>
<evidence type="ECO:0000256" key="8">
    <source>
        <dbReference type="PIRNR" id="PIRNR000124"/>
    </source>
</evidence>
<dbReference type="GO" id="GO:0051287">
    <property type="term" value="F:NAD binding"/>
    <property type="evidence" value="ECO:0007669"/>
    <property type="project" value="InterPro"/>
</dbReference>
<comment type="similarity">
    <text evidence="1 8">Belongs to the UDP-glucose/GDP-mannose dehydrogenase family.</text>
</comment>
<keyword evidence="5" id="KW-0520">NAD</keyword>
<name>F9CY69_9ARCH</name>
<dbReference type="InterPro" id="IPR036291">
    <property type="entry name" value="NAD(P)-bd_dom_sf"/>
</dbReference>
<dbReference type="InterPro" id="IPR008927">
    <property type="entry name" value="6-PGluconate_DH-like_C_sf"/>
</dbReference>
<evidence type="ECO:0000313" key="11">
    <source>
        <dbReference type="Proteomes" id="UP000004440"/>
    </source>
</evidence>
<evidence type="ECO:0000256" key="4">
    <source>
        <dbReference type="ARBA" id="ARBA00023002"/>
    </source>
</evidence>
<accession>F9CY69</accession>
<reference evidence="10 11" key="1">
    <citation type="journal article" date="2011" name="J. Bacteriol.">
        <title>Genome Sequence of an Ammonia-Oxidizing Soil Archaeon, "Candidatus Nitrosoarchaeum koreensis" MY1.</title>
        <authorList>
            <person name="Kim B.K."/>
            <person name="Jung M.Y."/>
            <person name="Yu D.S."/>
            <person name="Park S.J."/>
            <person name="Oh T.K."/>
            <person name="Rhee S.K."/>
            <person name="Kim J.F."/>
        </authorList>
    </citation>
    <scope>NUCLEOTIDE SEQUENCE [LARGE SCALE GENOMIC DNA]</scope>
    <source>
        <strain evidence="10 11">MY1</strain>
    </source>
</reference>
<dbReference type="SMART" id="SM00984">
    <property type="entry name" value="UDPG_MGDP_dh_C"/>
    <property type="match status" value="1"/>
</dbReference>
<dbReference type="Pfam" id="PF00984">
    <property type="entry name" value="UDPG_MGDP_dh"/>
    <property type="match status" value="1"/>
</dbReference>
<dbReference type="GO" id="GO:0016628">
    <property type="term" value="F:oxidoreductase activity, acting on the CH-CH group of donors, NAD or NADP as acceptor"/>
    <property type="evidence" value="ECO:0007669"/>
    <property type="project" value="InterPro"/>
</dbReference>
<evidence type="ECO:0000256" key="3">
    <source>
        <dbReference type="ARBA" id="ARBA00016796"/>
    </source>
</evidence>
<dbReference type="GO" id="GO:0000271">
    <property type="term" value="P:polysaccharide biosynthetic process"/>
    <property type="evidence" value="ECO:0007669"/>
    <property type="project" value="InterPro"/>
</dbReference>
<dbReference type="InterPro" id="IPR001732">
    <property type="entry name" value="UDP-Glc/GDP-Man_DH_N"/>
</dbReference>
<dbReference type="Pfam" id="PF03721">
    <property type="entry name" value="UDPG_MGDP_dh_N"/>
    <property type="match status" value="1"/>
</dbReference>
<dbReference type="NCBIfam" id="TIGR03026">
    <property type="entry name" value="NDP-sugDHase"/>
    <property type="match status" value="1"/>
</dbReference>
<dbReference type="PANTHER" id="PTHR43491:SF2">
    <property type="entry name" value="UDP-N-ACETYL-D-MANNOSAMINE DEHYDROGENASE"/>
    <property type="match status" value="1"/>
</dbReference>
<dbReference type="InterPro" id="IPR036220">
    <property type="entry name" value="UDP-Glc/GDP-Man_DH_C_sf"/>
</dbReference>